<dbReference type="Gene3D" id="3.20.20.80">
    <property type="entry name" value="Glycosidases"/>
    <property type="match status" value="1"/>
</dbReference>
<sequence>MATILLQAAGAFVGGLLGPAGSAIGAAAGALAGYAVDQALINGTRRIEGPRLSGARPFTAEEGASLARVYGTARIGGTLIWATRFEESRTTKRQGGKGGPRVTEYSYFANVAFALCEGEISGIRRIWADGRELDQTGLEIRVYRGGETQPADPLIEARQGAGNAPAYRGVAYVVLERFALAQYGNRIPQLQFEVLRPLGALRGQIRAVSLIPGATEYGLSPGLVTRQKRPGESEAQNRHVLHATTDLTASLDELQALCPNLESVALVATWFGDDLRAGHCRIRPAVTSAAGGGLSAAWQVSGVGREAAAVLSSHGGGAAYGGTPSDRSVMDAIAEIKARGLKVTLYPFIMMDVPAGNGLPDPYGGAEQAAYPWRRRITADPAPRMPGSADKTAAARAQVSAFCGEALAGQFSPTGDTVIFSGAADDWGYRRFVLHFAHLAAAAGGVDAFLLGSELRGLTTLRDEENAFPFVEELCELAADARAVLGPETALTYGADWSEYFGHQPADGSGEAWFHLDALWAHPAIDAVGIDNYMPLSDWRDADYSNANPDGFAGPYDPDGLRAAIAGGEGFDWYYASVEARRARERSPISDGAYGKHWVFRYKDLAGWWSNPHHNRIGGVEAAEPTAWLPRGKPIWFTELGCPAVDKGPNQPNVFPDPKSAENAIPYFSSAGRSDLAQQRFLEAHASYWNPANADFKEAQNPLSPVYGGRMVDIGRVYIWAWDARPFPAFPARGDRWTDGGNWHCGHWLNGRLGNPDAGALINAILADHGLSPADVAHADGTLHGYVIADPTSARAALEPIVELFDLAVLEESDGLVFRRRGAQNAPPAEISELVSDGGNPVIETIRSPDHQLPVELVLAFREPFAEYQTAAVRNVRFGADGSRQQTIDFPGVMETGQGRALLDDLMRRIWAEREQVTFAIAEHRADIRPGAILRLPGADSDFIVTEIEDGLVRRITARQIARTPPSPWLPSGFGSVQPQEALAGKPHALFLDLPSRSGAAPQDQFRVAVWQKPWRSQIVLASPEDTGFGFRTAVDKPADLGVLVEPLPAGFEGRIDRRAAITVTLFDAEAASVSRLQLLNGANAAAIRSAIGVWEIVQFQSAEEIEPGVWRLRDLLRGQIGTSDADFVMLDDAVQPAGLRTSEAGLLLNWRVGPSETDISGENFSAHAEIGGLRARLPLSPVHLRCRVNAGGAEFSWIRRGRIDADDWGQNEIPLGEEREEYQIEIAAAGGAVVRTALSPQQNWQYASTDIAADFGGLPAEIDVTVRQFSAAAGYGLPATRRFTLS</sequence>
<keyword evidence="5" id="KW-1185">Reference proteome</keyword>
<accession>A0A6G4WHM9</accession>
<evidence type="ECO:0000259" key="2">
    <source>
        <dbReference type="Pfam" id="PF13550"/>
    </source>
</evidence>
<evidence type="ECO:0000313" key="5">
    <source>
        <dbReference type="Proteomes" id="UP001642900"/>
    </source>
</evidence>
<dbReference type="Proteomes" id="UP001642900">
    <property type="component" value="Unassembled WGS sequence"/>
</dbReference>
<dbReference type="CDD" id="cd19607">
    <property type="entry name" value="GTA_TIM-barrel-like"/>
    <property type="match status" value="1"/>
</dbReference>
<evidence type="ECO:0000259" key="3">
    <source>
        <dbReference type="Pfam" id="PF23666"/>
    </source>
</evidence>
<dbReference type="Pfam" id="PF23666">
    <property type="entry name" value="Rcc01698_C"/>
    <property type="match status" value="1"/>
</dbReference>
<dbReference type="EMBL" id="JAAKZF010000034">
    <property type="protein sequence ID" value="NGO53630.1"/>
    <property type="molecule type" value="Genomic_DNA"/>
</dbReference>
<dbReference type="InterPro" id="IPR056490">
    <property type="entry name" value="Rcc01698_C"/>
</dbReference>
<dbReference type="Pfam" id="PF13550">
    <property type="entry name" value="Phage-tail_3"/>
    <property type="match status" value="1"/>
</dbReference>
<evidence type="ECO:0000259" key="1">
    <source>
        <dbReference type="Pfam" id="PF13547"/>
    </source>
</evidence>
<feature type="domain" description="GTA TIM-barrel-like" evidence="1">
    <location>
        <begin position="427"/>
        <end position="731"/>
    </location>
</feature>
<dbReference type="Pfam" id="PF13547">
    <property type="entry name" value="GTA_TIM"/>
    <property type="match status" value="1"/>
</dbReference>
<organism evidence="4 5">
    <name type="scientific">Allomesorhizobium camelthorni</name>
    <dbReference type="NCBI Taxonomy" id="475069"/>
    <lineage>
        <taxon>Bacteria</taxon>
        <taxon>Pseudomonadati</taxon>
        <taxon>Pseudomonadota</taxon>
        <taxon>Alphaproteobacteria</taxon>
        <taxon>Hyphomicrobiales</taxon>
        <taxon>Phyllobacteriaceae</taxon>
        <taxon>Allomesorhizobium</taxon>
    </lineage>
</organism>
<feature type="domain" description="Rcc01698-like C-terminal" evidence="3">
    <location>
        <begin position="1040"/>
        <end position="1124"/>
    </location>
</feature>
<name>A0A6G4WHM9_9HYPH</name>
<gene>
    <name evidence="4" type="ORF">G6N73_21100</name>
</gene>
<dbReference type="SUPFAM" id="SSF51445">
    <property type="entry name" value="(Trans)glycosidases"/>
    <property type="match status" value="1"/>
</dbReference>
<feature type="domain" description="Tip attachment protein J" evidence="2">
    <location>
        <begin position="790"/>
        <end position="950"/>
    </location>
</feature>
<evidence type="ECO:0000313" key="4">
    <source>
        <dbReference type="EMBL" id="NGO53630.1"/>
    </source>
</evidence>
<dbReference type="InterPro" id="IPR025195">
    <property type="entry name" value="GTA_TIM_dom"/>
</dbReference>
<proteinExistence type="predicted"/>
<dbReference type="RefSeq" id="WP_165031179.1">
    <property type="nucleotide sequence ID" value="NZ_JAAKZF010000034.1"/>
</dbReference>
<reference evidence="4 5" key="1">
    <citation type="submission" date="2020-02" db="EMBL/GenBank/DDBJ databases">
        <title>Genome sequence of strain CCNWXJ40-4.</title>
        <authorList>
            <person name="Gao J."/>
            <person name="Sun J."/>
        </authorList>
    </citation>
    <scope>NUCLEOTIDE SEQUENCE [LARGE SCALE GENOMIC DNA]</scope>
    <source>
        <strain evidence="4 5">CCNWXJ 40-4</strain>
    </source>
</reference>
<dbReference type="InterPro" id="IPR032876">
    <property type="entry name" value="J_dom"/>
</dbReference>
<dbReference type="InterPro" id="IPR017853">
    <property type="entry name" value="GH"/>
</dbReference>
<protein>
    <submittedName>
        <fullName evidence="4">Host specificity protein</fullName>
    </submittedName>
</protein>
<comment type="caution">
    <text evidence="4">The sequence shown here is derived from an EMBL/GenBank/DDBJ whole genome shotgun (WGS) entry which is preliminary data.</text>
</comment>